<keyword evidence="2" id="KW-1185">Reference proteome</keyword>
<dbReference type="EMBL" id="LUUB01000057">
    <property type="protein sequence ID" value="OAF09195.1"/>
    <property type="molecule type" value="Genomic_DNA"/>
</dbReference>
<name>A0A176YQT0_9BRAD</name>
<protein>
    <submittedName>
        <fullName evidence="1">Uncharacterized protein</fullName>
    </submittedName>
</protein>
<evidence type="ECO:0000313" key="2">
    <source>
        <dbReference type="Proteomes" id="UP000076959"/>
    </source>
</evidence>
<dbReference type="Proteomes" id="UP000076959">
    <property type="component" value="Unassembled WGS sequence"/>
</dbReference>
<dbReference type="AlphaFoldDB" id="A0A176YQT0"/>
<proteinExistence type="predicted"/>
<dbReference type="STRING" id="1505087.AYJ54_00125"/>
<evidence type="ECO:0000313" key="1">
    <source>
        <dbReference type="EMBL" id="OAF09195.1"/>
    </source>
</evidence>
<comment type="caution">
    <text evidence="1">The sequence shown here is derived from an EMBL/GenBank/DDBJ whole genome shotgun (WGS) entry which is preliminary data.</text>
</comment>
<gene>
    <name evidence="1" type="ORF">AYJ54_00125</name>
</gene>
<organism evidence="1 2">
    <name type="scientific">Bradyrhizobium centrolobii</name>
    <dbReference type="NCBI Taxonomy" id="1505087"/>
    <lineage>
        <taxon>Bacteria</taxon>
        <taxon>Pseudomonadati</taxon>
        <taxon>Pseudomonadota</taxon>
        <taxon>Alphaproteobacteria</taxon>
        <taxon>Hyphomicrobiales</taxon>
        <taxon>Nitrobacteraceae</taxon>
        <taxon>Bradyrhizobium</taxon>
    </lineage>
</organism>
<sequence>MEFQSDLTVAVFASPAATKTKTWCLRPKLRLLLDQAERSCPEPLNQASQNFRQSGYVAGGRYGEFFQGP</sequence>
<accession>A0A176YQT0</accession>
<reference evidence="1 2" key="1">
    <citation type="submission" date="2016-03" db="EMBL/GenBank/DDBJ databases">
        <title>Draft Genome Sequence of the Strain BR 10245 (Bradyrhizobium sp.) isolated from nodules of Centrolobium paraense.</title>
        <authorList>
            <person name="Simoes-Araujo J.L.Sr."/>
            <person name="Barauna A.C."/>
            <person name="Silva K."/>
            <person name="Zilli J.E."/>
        </authorList>
    </citation>
    <scope>NUCLEOTIDE SEQUENCE [LARGE SCALE GENOMIC DNA]</scope>
    <source>
        <strain evidence="1 2">BR 10245</strain>
    </source>
</reference>